<keyword evidence="2" id="KW-0812">Transmembrane</keyword>
<comment type="caution">
    <text evidence="3">The sequence shown here is derived from an EMBL/GenBank/DDBJ whole genome shotgun (WGS) entry which is preliminary data.</text>
</comment>
<dbReference type="Proteomes" id="UP000741360">
    <property type="component" value="Unassembled WGS sequence"/>
</dbReference>
<accession>A0A932GNK4</accession>
<evidence type="ECO:0000313" key="4">
    <source>
        <dbReference type="Proteomes" id="UP000741360"/>
    </source>
</evidence>
<name>A0A932GNK4_UNCTE</name>
<sequence>MIRYEAGELVKRGFYFNQSSAEFTRVSTPWGNLPWDASGEFIRVPGILVVALAPVLGGLFVMFLPFIAFAMVLGLAAKGFGRAGQWLSHKVLAMLIPQWRPGEAYLARLGTRRQKKAEKGSGEGNDLGTPKEHEAEPRIEDLAREIERKRQGGQ</sequence>
<reference evidence="3" key="1">
    <citation type="submission" date="2020-07" db="EMBL/GenBank/DDBJ databases">
        <title>Huge and variable diversity of episymbiotic CPR bacteria and DPANN archaea in groundwater ecosystems.</title>
        <authorList>
            <person name="He C.Y."/>
            <person name="Keren R."/>
            <person name="Whittaker M."/>
            <person name="Farag I.F."/>
            <person name="Doudna J."/>
            <person name="Cate J.H.D."/>
            <person name="Banfield J.F."/>
        </authorList>
    </citation>
    <scope>NUCLEOTIDE SEQUENCE</scope>
    <source>
        <strain evidence="3">NC_groundwater_717_Ag_S-0.2um_59_8</strain>
    </source>
</reference>
<feature type="region of interest" description="Disordered" evidence="1">
    <location>
        <begin position="110"/>
        <end position="154"/>
    </location>
</feature>
<protein>
    <submittedName>
        <fullName evidence="3">Uncharacterized protein</fullName>
    </submittedName>
</protein>
<dbReference type="EMBL" id="JACPSX010000058">
    <property type="protein sequence ID" value="MBI3014145.1"/>
    <property type="molecule type" value="Genomic_DNA"/>
</dbReference>
<keyword evidence="2" id="KW-1133">Transmembrane helix</keyword>
<evidence type="ECO:0000256" key="1">
    <source>
        <dbReference type="SAM" id="MobiDB-lite"/>
    </source>
</evidence>
<organism evidence="3 4">
    <name type="scientific">Tectimicrobiota bacterium</name>
    <dbReference type="NCBI Taxonomy" id="2528274"/>
    <lineage>
        <taxon>Bacteria</taxon>
        <taxon>Pseudomonadati</taxon>
        <taxon>Nitrospinota/Tectimicrobiota group</taxon>
        <taxon>Candidatus Tectimicrobiota</taxon>
    </lineage>
</organism>
<feature type="compositionally biased region" description="Basic and acidic residues" evidence="1">
    <location>
        <begin position="129"/>
        <end position="154"/>
    </location>
</feature>
<dbReference type="AlphaFoldDB" id="A0A932GNK4"/>
<evidence type="ECO:0000256" key="2">
    <source>
        <dbReference type="SAM" id="Phobius"/>
    </source>
</evidence>
<gene>
    <name evidence="3" type="ORF">HYY65_03550</name>
</gene>
<feature type="transmembrane region" description="Helical" evidence="2">
    <location>
        <begin position="47"/>
        <end position="76"/>
    </location>
</feature>
<keyword evidence="2" id="KW-0472">Membrane</keyword>
<evidence type="ECO:0000313" key="3">
    <source>
        <dbReference type="EMBL" id="MBI3014145.1"/>
    </source>
</evidence>
<proteinExistence type="predicted"/>